<gene>
    <name evidence="2" type="ORF">EG352_04925</name>
</gene>
<evidence type="ECO:0000313" key="2">
    <source>
        <dbReference type="EMBL" id="AZB17156.1"/>
    </source>
</evidence>
<protein>
    <submittedName>
        <fullName evidence="2">NAD-dependent epimerase/dehydratase family protein</fullName>
    </submittedName>
</protein>
<dbReference type="Proteomes" id="UP000269015">
    <property type="component" value="Chromosome"/>
</dbReference>
<evidence type="ECO:0000313" key="3">
    <source>
        <dbReference type="Proteomes" id="UP000269015"/>
    </source>
</evidence>
<dbReference type="Gene3D" id="3.40.50.720">
    <property type="entry name" value="NAD(P)-binding Rossmann-like Domain"/>
    <property type="match status" value="1"/>
</dbReference>
<evidence type="ECO:0000259" key="1">
    <source>
        <dbReference type="Pfam" id="PF01370"/>
    </source>
</evidence>
<dbReference type="InterPro" id="IPR051783">
    <property type="entry name" value="NAD(P)-dependent_oxidoreduct"/>
</dbReference>
<proteinExistence type="predicted"/>
<dbReference type="RefSeq" id="WP_061083970.1">
    <property type="nucleotide sequence ID" value="NZ_CP033930.1"/>
</dbReference>
<dbReference type="AlphaFoldDB" id="A0AAD1DUB0"/>
<dbReference type="InterPro" id="IPR001509">
    <property type="entry name" value="Epimerase_deHydtase"/>
</dbReference>
<feature type="domain" description="NAD-dependent epimerase/dehydratase" evidence="1">
    <location>
        <begin position="4"/>
        <end position="224"/>
    </location>
</feature>
<dbReference type="GO" id="GO:0005737">
    <property type="term" value="C:cytoplasm"/>
    <property type="evidence" value="ECO:0007669"/>
    <property type="project" value="TreeGrafter"/>
</dbReference>
<dbReference type="SUPFAM" id="SSF51735">
    <property type="entry name" value="NAD(P)-binding Rossmann-fold domains"/>
    <property type="match status" value="1"/>
</dbReference>
<sequence length="323" mass="36619">MKKIFVTGATGLLGANVVIKLLKDGYFVIALVRKESSYLGQKDENLKLITGDLFTDISELLTDVDYFIHIAAETRQDLFDYEEYKTVNYDAVIKLFTQAEASGVRRFILISSANTLGYGTREKPGEEQNPPRYPFTKSLYAQSKLEAENYVLQKKGNTEVIILCPTFMIGAYDHKPSSGKIIFWAWKKKIIFYPKGGKNFVHAEDAADGILKAIDGGKNGEKYLLANENLTYKDFFRKINNISGQRPVMIPIPDSVLDLLGWMGDRLRKANIKTNLSAHNMKALQIHNYYSGQKSVKELGVRYQPVDKAIHDAIDYFTLKEIY</sequence>
<dbReference type="PANTHER" id="PTHR48079">
    <property type="entry name" value="PROTEIN YEEZ"/>
    <property type="match status" value="1"/>
</dbReference>
<accession>A0AAD1DUB0</accession>
<dbReference type="GO" id="GO:0004029">
    <property type="term" value="F:aldehyde dehydrogenase (NAD+) activity"/>
    <property type="evidence" value="ECO:0007669"/>
    <property type="project" value="TreeGrafter"/>
</dbReference>
<dbReference type="EMBL" id="CP033930">
    <property type="protein sequence ID" value="AZB17156.1"/>
    <property type="molecule type" value="Genomic_DNA"/>
</dbReference>
<dbReference type="Pfam" id="PF01370">
    <property type="entry name" value="Epimerase"/>
    <property type="match status" value="1"/>
</dbReference>
<dbReference type="InterPro" id="IPR036291">
    <property type="entry name" value="NAD(P)-bd_dom_sf"/>
</dbReference>
<dbReference type="PANTHER" id="PTHR48079:SF6">
    <property type="entry name" value="NAD(P)-BINDING DOMAIN-CONTAINING PROTEIN-RELATED"/>
    <property type="match status" value="1"/>
</dbReference>
<organism evidence="2 3">
    <name type="scientific">Chryseobacterium indologenes</name>
    <name type="common">Flavobacterium indologenes</name>
    <dbReference type="NCBI Taxonomy" id="253"/>
    <lineage>
        <taxon>Bacteria</taxon>
        <taxon>Pseudomonadati</taxon>
        <taxon>Bacteroidota</taxon>
        <taxon>Flavobacteriia</taxon>
        <taxon>Flavobacteriales</taxon>
        <taxon>Weeksellaceae</taxon>
        <taxon>Chryseobacterium group</taxon>
        <taxon>Chryseobacterium</taxon>
    </lineage>
</organism>
<reference evidence="2 3" key="1">
    <citation type="submission" date="2018-11" db="EMBL/GenBank/DDBJ databases">
        <title>Proposal to divide the Flavobacteriaceae and reorganize its genera based on Amino Acid Identity values calculated from whole genome sequences.</title>
        <authorList>
            <person name="Nicholson A.C."/>
            <person name="Gulvik C.A."/>
            <person name="Whitney A.M."/>
            <person name="Humrighouse B.W."/>
            <person name="Bell M."/>
            <person name="Holmes B."/>
            <person name="Steigerwalt A.G."/>
            <person name="Villarma A."/>
            <person name="Sheth M."/>
            <person name="Batra D."/>
            <person name="Pryor J."/>
            <person name="Bernardet J.-F."/>
            <person name="Hugo C."/>
            <person name="Kampfer P."/>
            <person name="Newman J."/>
            <person name="McQuiston J.R."/>
        </authorList>
    </citation>
    <scope>NUCLEOTIDE SEQUENCE [LARGE SCALE GENOMIC DNA]</scope>
    <source>
        <strain evidence="2 3">H5559</strain>
    </source>
</reference>
<name>A0AAD1DUB0_CHRID</name>